<dbReference type="EMBL" id="BIFT01000002">
    <property type="protein sequence ID" value="GCE29208.1"/>
    <property type="molecule type" value="Genomic_DNA"/>
</dbReference>
<evidence type="ECO:0000313" key="2">
    <source>
        <dbReference type="Proteomes" id="UP000287171"/>
    </source>
</evidence>
<proteinExistence type="predicted"/>
<dbReference type="Proteomes" id="UP000287171">
    <property type="component" value="Unassembled WGS sequence"/>
</dbReference>
<protein>
    <submittedName>
        <fullName evidence="1">Uncharacterized protein</fullName>
    </submittedName>
</protein>
<gene>
    <name evidence="1" type="ORF">KDA_46920</name>
</gene>
<comment type="caution">
    <text evidence="1">The sequence shown here is derived from an EMBL/GenBank/DDBJ whole genome shotgun (WGS) entry which is preliminary data.</text>
</comment>
<accession>A0A402BCT7</accession>
<dbReference type="AlphaFoldDB" id="A0A402BCT7"/>
<organism evidence="1 2">
    <name type="scientific">Dictyobacter alpinus</name>
    <dbReference type="NCBI Taxonomy" id="2014873"/>
    <lineage>
        <taxon>Bacteria</taxon>
        <taxon>Bacillati</taxon>
        <taxon>Chloroflexota</taxon>
        <taxon>Ktedonobacteria</taxon>
        <taxon>Ktedonobacterales</taxon>
        <taxon>Dictyobacteraceae</taxon>
        <taxon>Dictyobacter</taxon>
    </lineage>
</organism>
<keyword evidence="2" id="KW-1185">Reference proteome</keyword>
<reference evidence="2" key="1">
    <citation type="submission" date="2018-12" db="EMBL/GenBank/DDBJ databases">
        <title>Tengunoibacter tsumagoiensis gen. nov., sp. nov., Dictyobacter kobayashii sp. nov., D. alpinus sp. nov., and D. joshuensis sp. nov. and description of Dictyobacteraceae fam. nov. within the order Ktedonobacterales isolated from Tengu-no-mugimeshi.</title>
        <authorList>
            <person name="Wang C.M."/>
            <person name="Zheng Y."/>
            <person name="Sakai Y."/>
            <person name="Toyoda A."/>
            <person name="Minakuchi Y."/>
            <person name="Abe K."/>
            <person name="Yokota A."/>
            <person name="Yabe S."/>
        </authorList>
    </citation>
    <scope>NUCLEOTIDE SEQUENCE [LARGE SCALE GENOMIC DNA]</scope>
    <source>
        <strain evidence="2">Uno16</strain>
    </source>
</reference>
<sequence>MVLNGHIFDDHIGIIRKQDACEKIHWYFHEEEDNSEKTSFILSHFELPHKVRMNRRMCKFTHASTLPRDLGGVVFK</sequence>
<evidence type="ECO:0000313" key="1">
    <source>
        <dbReference type="EMBL" id="GCE29208.1"/>
    </source>
</evidence>
<name>A0A402BCT7_9CHLR</name>